<dbReference type="PATRIC" id="fig|189381.12.peg.2594"/>
<dbReference type="GO" id="GO:0080120">
    <property type="term" value="P:CAAX-box protein maturation"/>
    <property type="evidence" value="ECO:0007669"/>
    <property type="project" value="UniProtKB-ARBA"/>
</dbReference>
<dbReference type="InterPro" id="IPR003675">
    <property type="entry name" value="Rce1/LyrA-like_dom"/>
</dbReference>
<evidence type="ECO:0000259" key="2">
    <source>
        <dbReference type="Pfam" id="PF02517"/>
    </source>
</evidence>
<comment type="caution">
    <text evidence="3">The sequence shown here is derived from an EMBL/GenBank/DDBJ whole genome shotgun (WGS) entry which is preliminary data.</text>
</comment>
<feature type="transmembrane region" description="Helical" evidence="1">
    <location>
        <begin position="79"/>
        <end position="101"/>
    </location>
</feature>
<dbReference type="InterPro" id="IPR052710">
    <property type="entry name" value="CAAX_protease"/>
</dbReference>
<dbReference type="Pfam" id="PF02517">
    <property type="entry name" value="Rce1-like"/>
    <property type="match status" value="1"/>
</dbReference>
<keyword evidence="4" id="KW-1185">Reference proteome</keyword>
<gene>
    <name evidence="3" type="ORF">AF331_12760</name>
</gene>
<feature type="transmembrane region" description="Helical" evidence="1">
    <location>
        <begin position="116"/>
        <end position="135"/>
    </location>
</feature>
<dbReference type="AlphaFoldDB" id="A0A0M0G7G0"/>
<protein>
    <recommendedName>
        <fullName evidence="2">CAAX prenyl protease 2/Lysostaphin resistance protein A-like domain-containing protein</fullName>
    </recommendedName>
</protein>
<organism evidence="3 4">
    <name type="scientific">Rossellomorea marisflavi</name>
    <dbReference type="NCBI Taxonomy" id="189381"/>
    <lineage>
        <taxon>Bacteria</taxon>
        <taxon>Bacillati</taxon>
        <taxon>Bacillota</taxon>
        <taxon>Bacilli</taxon>
        <taxon>Bacillales</taxon>
        <taxon>Bacillaceae</taxon>
        <taxon>Rossellomorea</taxon>
    </lineage>
</organism>
<accession>A0A0M0G7G0</accession>
<dbReference type="Proteomes" id="UP000037405">
    <property type="component" value="Unassembled WGS sequence"/>
</dbReference>
<evidence type="ECO:0000256" key="1">
    <source>
        <dbReference type="SAM" id="Phobius"/>
    </source>
</evidence>
<dbReference type="PANTHER" id="PTHR36435:SF1">
    <property type="entry name" value="CAAX AMINO TERMINAL PROTEASE FAMILY PROTEIN"/>
    <property type="match status" value="1"/>
</dbReference>
<name>A0A0M0G7G0_9BACI</name>
<evidence type="ECO:0000313" key="3">
    <source>
        <dbReference type="EMBL" id="KON85376.1"/>
    </source>
</evidence>
<proteinExistence type="predicted"/>
<reference evidence="4" key="1">
    <citation type="submission" date="2015-07" db="EMBL/GenBank/DDBJ databases">
        <title>Fjat-14235 jcm11544.</title>
        <authorList>
            <person name="Liu B."/>
            <person name="Wang J."/>
            <person name="Zhu Y."/>
            <person name="Liu G."/>
            <person name="Chen Q."/>
            <person name="Chen Z."/>
            <person name="Lan J."/>
            <person name="Che J."/>
            <person name="Ge C."/>
            <person name="Shi H."/>
            <person name="Pan Z."/>
            <person name="Liu X."/>
        </authorList>
    </citation>
    <scope>NUCLEOTIDE SEQUENCE [LARGE SCALE GENOMIC DNA]</scope>
    <source>
        <strain evidence="4">JCM 11544</strain>
    </source>
</reference>
<feature type="domain" description="CAAX prenyl protease 2/Lysostaphin resistance protein A-like" evidence="2">
    <location>
        <begin position="120"/>
        <end position="207"/>
    </location>
</feature>
<dbReference type="GO" id="GO:0004175">
    <property type="term" value="F:endopeptidase activity"/>
    <property type="evidence" value="ECO:0007669"/>
    <property type="project" value="UniProtKB-ARBA"/>
</dbReference>
<feature type="transmembrane region" description="Helical" evidence="1">
    <location>
        <begin position="156"/>
        <end position="189"/>
    </location>
</feature>
<keyword evidence="1" id="KW-0812">Transmembrane</keyword>
<dbReference type="PANTHER" id="PTHR36435">
    <property type="entry name" value="SLR1288 PROTEIN"/>
    <property type="match status" value="1"/>
</dbReference>
<evidence type="ECO:0000313" key="4">
    <source>
        <dbReference type="Proteomes" id="UP000037405"/>
    </source>
</evidence>
<feature type="transmembrane region" description="Helical" evidence="1">
    <location>
        <begin position="195"/>
        <end position="216"/>
    </location>
</feature>
<dbReference type="EMBL" id="LGUE01000004">
    <property type="protein sequence ID" value="KON85376.1"/>
    <property type="molecule type" value="Genomic_DNA"/>
</dbReference>
<dbReference type="STRING" id="189381.GCA_900166615_01349"/>
<keyword evidence="1" id="KW-0472">Membrane</keyword>
<sequence>MIVLAINLVAGFVVADLFIKPGLSRMGLSSLEAGTIGGMFLAVVAFATVYLWGVRKYSISWKVIGIFNAKKIIQHKKMILLYTFGALIVSLLLLFAMYSIIGVSPNSRSNAVDDTYLFAILLAVFSSVIVSPIYEEVLYRGFIYPTLRNRFGVKKAIVFSALIFSLVHLPSIDILPVNFVNGLVFAILYERTNSIYVPMVAHALFNLSLMTLVYLVS</sequence>
<keyword evidence="1" id="KW-1133">Transmembrane helix</keyword>
<feature type="transmembrane region" description="Helical" evidence="1">
    <location>
        <begin position="31"/>
        <end position="52"/>
    </location>
</feature>